<organism evidence="3 4">
    <name type="scientific">Mucilaginibacter jinjuensis</name>
    <dbReference type="NCBI Taxonomy" id="1176721"/>
    <lineage>
        <taxon>Bacteria</taxon>
        <taxon>Pseudomonadati</taxon>
        <taxon>Bacteroidota</taxon>
        <taxon>Sphingobacteriia</taxon>
        <taxon>Sphingobacteriales</taxon>
        <taxon>Sphingobacteriaceae</taxon>
        <taxon>Mucilaginibacter</taxon>
    </lineage>
</organism>
<protein>
    <submittedName>
        <fullName evidence="3">Uncharacterized protein</fullName>
    </submittedName>
</protein>
<reference evidence="3 4" key="1">
    <citation type="submission" date="2023-02" db="EMBL/GenBank/DDBJ databases">
        <title>Genome sequence of Mucilaginibacter jinjuensis strain KACC 16571.</title>
        <authorList>
            <person name="Kim S."/>
            <person name="Heo J."/>
            <person name="Kwon S.-W."/>
        </authorList>
    </citation>
    <scope>NUCLEOTIDE SEQUENCE [LARGE SCALE GENOMIC DNA]</scope>
    <source>
        <strain evidence="3 4">KACC 16571</strain>
    </source>
</reference>
<feature type="transmembrane region" description="Helical" evidence="2">
    <location>
        <begin position="106"/>
        <end position="128"/>
    </location>
</feature>
<keyword evidence="2" id="KW-1133">Transmembrane helix</keyword>
<sequence length="208" mass="24111">MDKQNNPNRSLSEEILDDLIIRMDKLENQEIQMPDYSRQFGMLEKVIKDALPQFDKPLADIQQVVEQQKMVAELLQNQHNDVKAIIKELPKSIPVRHTLDIKAKGVTFAIITVFLLLALLFGFCLHLWNENSGLEANDIKFRSIRQMSPEWTHWADTTYARNPEAMKKNTIKFENDALEKAEAEAIAKQKDKEAKDAKKRLKKLRAKK</sequence>
<dbReference type="EMBL" id="CP117167">
    <property type="protein sequence ID" value="WCT12290.1"/>
    <property type="molecule type" value="Genomic_DNA"/>
</dbReference>
<name>A0ABY7T716_9SPHI</name>
<feature type="region of interest" description="Disordered" evidence="1">
    <location>
        <begin position="189"/>
        <end position="208"/>
    </location>
</feature>
<gene>
    <name evidence="3" type="ORF">PQO05_26560</name>
</gene>
<dbReference type="Proteomes" id="UP001216139">
    <property type="component" value="Chromosome"/>
</dbReference>
<proteinExistence type="predicted"/>
<accession>A0ABY7T716</accession>
<evidence type="ECO:0000313" key="3">
    <source>
        <dbReference type="EMBL" id="WCT12290.1"/>
    </source>
</evidence>
<evidence type="ECO:0000313" key="4">
    <source>
        <dbReference type="Proteomes" id="UP001216139"/>
    </source>
</evidence>
<keyword evidence="2" id="KW-0472">Membrane</keyword>
<dbReference type="RefSeq" id="WP_273630549.1">
    <property type="nucleotide sequence ID" value="NZ_CP117167.1"/>
</dbReference>
<evidence type="ECO:0000256" key="1">
    <source>
        <dbReference type="SAM" id="MobiDB-lite"/>
    </source>
</evidence>
<keyword evidence="4" id="KW-1185">Reference proteome</keyword>
<feature type="compositionally biased region" description="Basic residues" evidence="1">
    <location>
        <begin position="197"/>
        <end position="208"/>
    </location>
</feature>
<keyword evidence="2" id="KW-0812">Transmembrane</keyword>
<evidence type="ECO:0000256" key="2">
    <source>
        <dbReference type="SAM" id="Phobius"/>
    </source>
</evidence>